<dbReference type="Pfam" id="PF10703">
    <property type="entry name" value="MoaF"/>
    <property type="match status" value="1"/>
</dbReference>
<evidence type="ECO:0000313" key="3">
    <source>
        <dbReference type="Proteomes" id="UP000199205"/>
    </source>
</evidence>
<reference evidence="2 3" key="1">
    <citation type="submission" date="2016-08" db="EMBL/GenBank/DDBJ databases">
        <authorList>
            <person name="Seilhamer J.J."/>
        </authorList>
    </citation>
    <scope>NUCLEOTIDE SEQUENCE [LARGE SCALE GENOMIC DNA]</scope>
    <source>
        <strain evidence="2 3">P1-7</strain>
    </source>
</reference>
<protein>
    <submittedName>
        <fullName evidence="2">Molybdenum cofactor biosynthesis protein F</fullName>
    </submittedName>
</protein>
<proteinExistence type="predicted"/>
<evidence type="ECO:0000259" key="1">
    <source>
        <dbReference type="Pfam" id="PF10703"/>
    </source>
</evidence>
<dbReference type="EMBL" id="FMAF01000012">
    <property type="protein sequence ID" value="SCB39597.1"/>
    <property type="molecule type" value="Genomic_DNA"/>
</dbReference>
<dbReference type="Proteomes" id="UP000199205">
    <property type="component" value="Unassembled WGS sequence"/>
</dbReference>
<organism evidence="2 3">
    <name type="scientific">Rhizobium lusitanum</name>
    <dbReference type="NCBI Taxonomy" id="293958"/>
    <lineage>
        <taxon>Bacteria</taxon>
        <taxon>Pseudomonadati</taxon>
        <taxon>Pseudomonadota</taxon>
        <taxon>Alphaproteobacteria</taxon>
        <taxon>Hyphomicrobiales</taxon>
        <taxon>Rhizobiaceae</taxon>
        <taxon>Rhizobium/Agrobacterium group</taxon>
        <taxon>Rhizobium</taxon>
    </lineage>
</organism>
<dbReference type="AlphaFoldDB" id="A0A1C3WHP6"/>
<sequence length="104" mass="11721">MNQNPKDWKAYDQFAYGIDTNRLPTTNALSGSSYMIDFDDGRKLALVFSKGKVQWSDGKNSATEKVEVIEVAPDTFFVEIIFADRPKEAETLILNVSSRRVLSI</sequence>
<gene>
    <name evidence="2" type="ORF">GA0061101_11226</name>
</gene>
<accession>A0A1C3WHP6</accession>
<dbReference type="InterPro" id="IPR024724">
    <property type="entry name" value="MoaF_N"/>
</dbReference>
<name>A0A1C3WHP6_9HYPH</name>
<feature type="domain" description="Molybdenum cofactor biosynthesis protein F N-terminal" evidence="1">
    <location>
        <begin position="7"/>
        <end position="103"/>
    </location>
</feature>
<evidence type="ECO:0000313" key="2">
    <source>
        <dbReference type="EMBL" id="SCB39597.1"/>
    </source>
</evidence>